<keyword evidence="3" id="KW-1185">Reference proteome</keyword>
<reference evidence="2 3" key="1">
    <citation type="submission" date="2014-09" db="EMBL/GenBank/DDBJ databases">
        <title>Complete genome sequence of Endomicrobium proavitum.</title>
        <authorList>
            <person name="Zheng H."/>
        </authorList>
    </citation>
    <scope>NUCLEOTIDE SEQUENCE [LARGE SCALE GENOMIC DNA]</scope>
    <source>
        <strain evidence="2 3">Rsa215</strain>
    </source>
</reference>
<protein>
    <submittedName>
        <fullName evidence="2">Putative lipoprotein</fullName>
    </submittedName>
</protein>
<gene>
    <name evidence="2" type="ORF">Epro_0242</name>
</gene>
<dbReference type="OrthoDB" id="9803653at2"/>
<evidence type="ECO:0000313" key="2">
    <source>
        <dbReference type="EMBL" id="AKL97621.1"/>
    </source>
</evidence>
<keyword evidence="2" id="KW-0449">Lipoprotein</keyword>
<dbReference type="KEGG" id="epo:Epro_0242"/>
<dbReference type="AlphaFoldDB" id="A0A0G3WG63"/>
<dbReference type="STRING" id="1408281.Epro_0242"/>
<dbReference type="InterPro" id="IPR014094">
    <property type="entry name" value="LpoB"/>
</dbReference>
<dbReference type="Proteomes" id="UP000035337">
    <property type="component" value="Chromosome"/>
</dbReference>
<dbReference type="Pfam" id="PF13036">
    <property type="entry name" value="LpoB"/>
    <property type="match status" value="1"/>
</dbReference>
<feature type="signal peptide" evidence="1">
    <location>
        <begin position="1"/>
        <end position="22"/>
    </location>
</feature>
<keyword evidence="1" id="KW-0732">Signal</keyword>
<name>A0A0G3WG63_9BACT</name>
<dbReference type="Gene3D" id="3.40.50.10610">
    <property type="entry name" value="ABC-type transport auxiliary lipoprotein component"/>
    <property type="match status" value="1"/>
</dbReference>
<organism evidence="2 3">
    <name type="scientific">Endomicrobium proavitum</name>
    <dbReference type="NCBI Taxonomy" id="1408281"/>
    <lineage>
        <taxon>Bacteria</taxon>
        <taxon>Pseudomonadati</taxon>
        <taxon>Elusimicrobiota</taxon>
        <taxon>Endomicrobiia</taxon>
        <taxon>Endomicrobiales</taxon>
        <taxon>Endomicrobiaceae</taxon>
        <taxon>Endomicrobium</taxon>
    </lineage>
</organism>
<evidence type="ECO:0000313" key="3">
    <source>
        <dbReference type="Proteomes" id="UP000035337"/>
    </source>
</evidence>
<accession>A0A0G3WG63</accession>
<feature type="chain" id="PRO_5005186142" evidence="1">
    <location>
        <begin position="23"/>
        <end position="203"/>
    </location>
</feature>
<proteinExistence type="predicted"/>
<dbReference type="PROSITE" id="PS51257">
    <property type="entry name" value="PROKAR_LIPOPROTEIN"/>
    <property type="match status" value="1"/>
</dbReference>
<evidence type="ECO:0000256" key="1">
    <source>
        <dbReference type="SAM" id="SignalP"/>
    </source>
</evidence>
<sequence>MKMNFKKAVAFVFAGVVALSLASCSSTKVTRVDSGEVIDLSGNWNDTDSQQVSQEMITESLTYPWYAQFAAEHKSVKPRVIIGSVLNKTEEHISTETFIKDLERNLINNGKVTFVASKDQREEIRAERADQAVNSKNAKKQQNESAADFMLKGQINSIFDSNGKDKLKYYQVELEIIDMESNETVWVGQKKIKKVISKSSYKS</sequence>
<dbReference type="EMBL" id="CP009498">
    <property type="protein sequence ID" value="AKL97621.1"/>
    <property type="molecule type" value="Genomic_DNA"/>
</dbReference>